<dbReference type="EMBL" id="PCSD01000023">
    <property type="protein sequence ID" value="PIP34045.1"/>
    <property type="molecule type" value="Genomic_DNA"/>
</dbReference>
<feature type="transmembrane region" description="Helical" evidence="2">
    <location>
        <begin position="40"/>
        <end position="59"/>
    </location>
</feature>
<name>A0A2G9ZLJ7_9BACT</name>
<sequence length="319" mass="35648">MRKILRGNRHCAKYCAEIFVIIIAHIPMSSKPVKTRSYAGGAVLISLLVFSAVYFFFIARPALVRKELFSVQTEKNSPPDPLPLTETSSDLATSTWAASGEEWPEDPASAMPDQRDREPLLSLDQPVIHQVPFTSQAPFGDWSDPRQQDGCEEAASLMAVSWARQETFTAKEALAIILAAAAYEEEQYGGFHDTSAQDTNMRILKQYFHYNLARVEKISSPLDIIKPLLAGQIVIAPLDGRKLGNKYYTPPGPDRHMLVVKGYDGAQGEFITNDNGTKRGENYRYEQNLFYEAVRDYQTGNHESASVAAEKNIIIISRE</sequence>
<evidence type="ECO:0000256" key="1">
    <source>
        <dbReference type="SAM" id="MobiDB-lite"/>
    </source>
</evidence>
<evidence type="ECO:0000313" key="5">
    <source>
        <dbReference type="Proteomes" id="UP000230729"/>
    </source>
</evidence>
<dbReference type="Pfam" id="PF13529">
    <property type="entry name" value="Peptidase_C39_2"/>
    <property type="match status" value="1"/>
</dbReference>
<evidence type="ECO:0000259" key="3">
    <source>
        <dbReference type="Pfam" id="PF13529"/>
    </source>
</evidence>
<accession>A0A2G9ZLJ7</accession>
<protein>
    <recommendedName>
        <fullName evidence="3">Peptidase C39-like domain-containing protein</fullName>
    </recommendedName>
</protein>
<evidence type="ECO:0000256" key="2">
    <source>
        <dbReference type="SAM" id="Phobius"/>
    </source>
</evidence>
<gene>
    <name evidence="4" type="ORF">COX22_01045</name>
</gene>
<dbReference type="AlphaFoldDB" id="A0A2G9ZLJ7"/>
<keyword evidence="2" id="KW-0472">Membrane</keyword>
<keyword evidence="2" id="KW-0812">Transmembrane</keyword>
<dbReference type="Gene3D" id="3.90.70.10">
    <property type="entry name" value="Cysteine proteinases"/>
    <property type="match status" value="1"/>
</dbReference>
<dbReference type="InterPro" id="IPR039564">
    <property type="entry name" value="Peptidase_C39-like"/>
</dbReference>
<feature type="region of interest" description="Disordered" evidence="1">
    <location>
        <begin position="95"/>
        <end position="115"/>
    </location>
</feature>
<comment type="caution">
    <text evidence="4">The sequence shown here is derived from an EMBL/GenBank/DDBJ whole genome shotgun (WGS) entry which is preliminary data.</text>
</comment>
<reference evidence="4 5" key="1">
    <citation type="submission" date="2017-09" db="EMBL/GenBank/DDBJ databases">
        <title>Depth-based differentiation of microbial function through sediment-hosted aquifers and enrichment of novel symbionts in the deep terrestrial subsurface.</title>
        <authorList>
            <person name="Probst A.J."/>
            <person name="Ladd B."/>
            <person name="Jarett J.K."/>
            <person name="Geller-Mcgrath D.E."/>
            <person name="Sieber C.M."/>
            <person name="Emerson J.B."/>
            <person name="Anantharaman K."/>
            <person name="Thomas B.C."/>
            <person name="Malmstrom R."/>
            <person name="Stieglmeier M."/>
            <person name="Klingl A."/>
            <person name="Woyke T."/>
            <person name="Ryan C.M."/>
            <person name="Banfield J.F."/>
        </authorList>
    </citation>
    <scope>NUCLEOTIDE SEQUENCE [LARGE SCALE GENOMIC DNA]</scope>
    <source>
        <strain evidence="4">CG23_combo_of_CG06-09_8_20_14_all_49_15</strain>
    </source>
</reference>
<keyword evidence="2" id="KW-1133">Transmembrane helix</keyword>
<proteinExistence type="predicted"/>
<evidence type="ECO:0000313" key="4">
    <source>
        <dbReference type="EMBL" id="PIP34045.1"/>
    </source>
</evidence>
<feature type="domain" description="Peptidase C39-like" evidence="3">
    <location>
        <begin position="130"/>
        <end position="274"/>
    </location>
</feature>
<dbReference type="Proteomes" id="UP000230729">
    <property type="component" value="Unassembled WGS sequence"/>
</dbReference>
<organism evidence="4 5">
    <name type="scientific">Candidatus Falkowbacteria bacterium CG23_combo_of_CG06-09_8_20_14_all_49_15</name>
    <dbReference type="NCBI Taxonomy" id="1974572"/>
    <lineage>
        <taxon>Bacteria</taxon>
        <taxon>Candidatus Falkowiibacteriota</taxon>
    </lineage>
</organism>